<name>A0ABV4ZRU6_9ACTN</name>
<comment type="caution">
    <text evidence="2">The sequence shown here is derived from an EMBL/GenBank/DDBJ whole genome shotgun (WGS) entry which is preliminary data.</text>
</comment>
<keyword evidence="1" id="KW-1133">Transmembrane helix</keyword>
<gene>
    <name evidence="2" type="ORF">ACE11A_21120</name>
</gene>
<dbReference type="Proteomes" id="UP001577267">
    <property type="component" value="Unassembled WGS sequence"/>
</dbReference>
<reference evidence="2 3" key="1">
    <citation type="submission" date="2024-09" db="EMBL/GenBank/DDBJ databases">
        <title>Draft genome sequence of multifaceted antimicrobials producing Streptomyces sp. strain FH1.</title>
        <authorList>
            <person name="Hassan F."/>
            <person name="Ali H."/>
            <person name="Hassan N."/>
            <person name="Nawaz A."/>
        </authorList>
    </citation>
    <scope>NUCLEOTIDE SEQUENCE [LARGE SCALE GENOMIC DNA]</scope>
    <source>
        <strain evidence="2 3">FH1</strain>
    </source>
</reference>
<dbReference type="EMBL" id="JBHGBT010000022">
    <property type="protein sequence ID" value="MFB4196847.1"/>
    <property type="molecule type" value="Genomic_DNA"/>
</dbReference>
<protein>
    <recommendedName>
        <fullName evidence="4">DUF3558 domain-containing protein</fullName>
    </recommendedName>
</protein>
<evidence type="ECO:0000313" key="3">
    <source>
        <dbReference type="Proteomes" id="UP001577267"/>
    </source>
</evidence>
<proteinExistence type="predicted"/>
<evidence type="ECO:0000313" key="2">
    <source>
        <dbReference type="EMBL" id="MFB4196847.1"/>
    </source>
</evidence>
<keyword evidence="1" id="KW-0812">Transmembrane</keyword>
<keyword evidence="1" id="KW-0472">Membrane</keyword>
<dbReference type="RefSeq" id="WP_375064965.1">
    <property type="nucleotide sequence ID" value="NZ_JBHGBT010000022.1"/>
</dbReference>
<evidence type="ECO:0008006" key="4">
    <source>
        <dbReference type="Google" id="ProtNLM"/>
    </source>
</evidence>
<evidence type="ECO:0000256" key="1">
    <source>
        <dbReference type="SAM" id="Phobius"/>
    </source>
</evidence>
<keyword evidence="3" id="KW-1185">Reference proteome</keyword>
<sequence>MGKLVRNPWVWVTALAVIVGGWWWLSREETYEVPGSLCDMVVDPQITEALLPPGEKLEVAESSTGGSGISAACRVDVDGKSALHVEIYHFETSFQDLRDWHEVVSGSFGFAAVEEDRIEGDNILLASNGSLMRAECPNGTDTVLDINVRGYAISPGQESAEGRQHMKDFTAAVMASAKEQYGC</sequence>
<accession>A0ABV4ZRU6</accession>
<feature type="transmembrane region" description="Helical" evidence="1">
    <location>
        <begin position="7"/>
        <end position="25"/>
    </location>
</feature>
<organism evidence="2 3">
    <name type="scientific">Streptomyces carpaticus</name>
    <dbReference type="NCBI Taxonomy" id="285558"/>
    <lineage>
        <taxon>Bacteria</taxon>
        <taxon>Bacillati</taxon>
        <taxon>Actinomycetota</taxon>
        <taxon>Actinomycetes</taxon>
        <taxon>Kitasatosporales</taxon>
        <taxon>Streptomycetaceae</taxon>
        <taxon>Streptomyces</taxon>
    </lineage>
</organism>